<reference evidence="2" key="1">
    <citation type="journal article" date="2019" name="Int. J. Syst. Evol. Microbiol.">
        <title>The Global Catalogue of Microorganisms (GCM) 10K type strain sequencing project: providing services to taxonomists for standard genome sequencing and annotation.</title>
        <authorList>
            <consortium name="The Broad Institute Genomics Platform"/>
            <consortium name="The Broad Institute Genome Sequencing Center for Infectious Disease"/>
            <person name="Wu L."/>
            <person name="Ma J."/>
        </authorList>
    </citation>
    <scope>NUCLEOTIDE SEQUENCE [LARGE SCALE GENOMIC DNA]</scope>
    <source>
        <strain evidence="2">CGMCC 4.7198</strain>
    </source>
</reference>
<evidence type="ECO:0000313" key="1">
    <source>
        <dbReference type="EMBL" id="MFD0280090.1"/>
    </source>
</evidence>
<protein>
    <submittedName>
        <fullName evidence="1">Uncharacterized protein</fullName>
    </submittedName>
</protein>
<organism evidence="1 2">
    <name type="scientific">Streptomyces lutosisoli</name>
    <dbReference type="NCBI Taxonomy" id="2665721"/>
    <lineage>
        <taxon>Bacteria</taxon>
        <taxon>Bacillati</taxon>
        <taxon>Actinomycetota</taxon>
        <taxon>Actinomycetes</taxon>
        <taxon>Kitasatosporales</taxon>
        <taxon>Streptomycetaceae</taxon>
        <taxon>Streptomyces</taxon>
    </lineage>
</organism>
<name>A0ABW2V6D2_9ACTN</name>
<evidence type="ECO:0000313" key="2">
    <source>
        <dbReference type="Proteomes" id="UP001596957"/>
    </source>
</evidence>
<keyword evidence="2" id="KW-1185">Reference proteome</keyword>
<dbReference type="EMBL" id="JBHTEC010000001">
    <property type="protein sequence ID" value="MFD0280090.1"/>
    <property type="molecule type" value="Genomic_DNA"/>
</dbReference>
<comment type="caution">
    <text evidence="1">The sequence shown here is derived from an EMBL/GenBank/DDBJ whole genome shotgun (WGS) entry which is preliminary data.</text>
</comment>
<dbReference type="RefSeq" id="WP_327432974.1">
    <property type="nucleotide sequence ID" value="NZ_JBHTBI010000054.1"/>
</dbReference>
<accession>A0ABW2V6D2</accession>
<sequence>MLELSAQVVDVARLATVEHRLERLEITRERVLEIAEDCGSGNLDPLPSAYHQILALFEDDQ</sequence>
<proteinExistence type="predicted"/>
<dbReference type="Proteomes" id="UP001596957">
    <property type="component" value="Unassembled WGS sequence"/>
</dbReference>
<gene>
    <name evidence="1" type="ORF">ACFQZP_00105</name>
</gene>